<dbReference type="EMBL" id="CDMY01000718">
    <property type="protein sequence ID" value="CEM31405.1"/>
    <property type="molecule type" value="Genomic_DNA"/>
</dbReference>
<feature type="transmembrane region" description="Helical" evidence="1">
    <location>
        <begin position="273"/>
        <end position="295"/>
    </location>
</feature>
<keyword evidence="1" id="KW-1133">Transmembrane helix</keyword>
<accession>A0A0G4GMP9</accession>
<protein>
    <submittedName>
        <fullName evidence="2">Uncharacterized protein</fullName>
    </submittedName>
</protein>
<organism evidence="2 3">
    <name type="scientific">Vitrella brassicaformis (strain CCMP3155)</name>
    <dbReference type="NCBI Taxonomy" id="1169540"/>
    <lineage>
        <taxon>Eukaryota</taxon>
        <taxon>Sar</taxon>
        <taxon>Alveolata</taxon>
        <taxon>Colpodellida</taxon>
        <taxon>Vitrellaceae</taxon>
        <taxon>Vitrella</taxon>
    </lineage>
</organism>
<dbReference type="VEuPathDB" id="CryptoDB:Vbra_10155"/>
<keyword evidence="1" id="KW-0812">Transmembrane</keyword>
<evidence type="ECO:0000313" key="2">
    <source>
        <dbReference type="EMBL" id="CEM31405.1"/>
    </source>
</evidence>
<dbReference type="Proteomes" id="UP000041254">
    <property type="component" value="Unassembled WGS sequence"/>
</dbReference>
<sequence length="346" mass="38618">MSNQPLQEGEVSPYGSVMRGPSRRAAFWGPEPDYDAWSGRFSDRVFEPSPLLSSGCGGFLPRGPLSLQGFCAPQEPRLPRPCFLAILAVVTILQIGIFFAVVIATATHMTQSYPKCLGKLLAHNPTPTIVVNYPITASTPEMLQCEVDKKGVDATEDENYCKHWSFQVLKGQKRVANVTGTGEAEVPHQVAVSRMDDLFVYMMGVMFDEYKALEWALGNGRVYTGESWKKPFHKLEPLTSILKSSKNRAGVDSAAVCKQEVAKLQKDSMMTTYLVLLLLCLPLTMILHVVVALFFRKAFRRAYSMKENCCEDTLLVCACYPCTICQELRHTMRSQNELNDMDPINP</sequence>
<dbReference type="AlphaFoldDB" id="A0A0G4GMP9"/>
<proteinExistence type="predicted"/>
<dbReference type="InParanoid" id="A0A0G4GMP9"/>
<evidence type="ECO:0000256" key="1">
    <source>
        <dbReference type="SAM" id="Phobius"/>
    </source>
</evidence>
<dbReference type="NCBIfam" id="TIGR01571">
    <property type="entry name" value="A_thal_Cys_rich"/>
    <property type="match status" value="1"/>
</dbReference>
<dbReference type="InterPro" id="IPR006461">
    <property type="entry name" value="PLAC_motif_containing"/>
</dbReference>
<reference evidence="2 3" key="1">
    <citation type="submission" date="2014-11" db="EMBL/GenBank/DDBJ databases">
        <authorList>
            <person name="Zhu J."/>
            <person name="Qi W."/>
            <person name="Song R."/>
        </authorList>
    </citation>
    <scope>NUCLEOTIDE SEQUENCE [LARGE SCALE GENOMIC DNA]</scope>
</reference>
<keyword evidence="1" id="KW-0472">Membrane</keyword>
<feature type="transmembrane region" description="Helical" evidence="1">
    <location>
        <begin position="83"/>
        <end position="106"/>
    </location>
</feature>
<dbReference type="Pfam" id="PF04749">
    <property type="entry name" value="PLAC8"/>
    <property type="match status" value="1"/>
</dbReference>
<name>A0A0G4GMP9_VITBC</name>
<keyword evidence="3" id="KW-1185">Reference proteome</keyword>
<evidence type="ECO:0000313" key="3">
    <source>
        <dbReference type="Proteomes" id="UP000041254"/>
    </source>
</evidence>
<gene>
    <name evidence="2" type="ORF">Vbra_10155</name>
</gene>